<comment type="catalytic activity">
    <reaction evidence="9 10">
        <text>tRNA(Gly) + glycine + ATP = glycyl-tRNA(Gly) + AMP + diphosphate</text>
        <dbReference type="Rhea" id="RHEA:16013"/>
        <dbReference type="Rhea" id="RHEA-COMP:9664"/>
        <dbReference type="Rhea" id="RHEA-COMP:9683"/>
        <dbReference type="ChEBI" id="CHEBI:30616"/>
        <dbReference type="ChEBI" id="CHEBI:33019"/>
        <dbReference type="ChEBI" id="CHEBI:57305"/>
        <dbReference type="ChEBI" id="CHEBI:78442"/>
        <dbReference type="ChEBI" id="CHEBI:78522"/>
        <dbReference type="ChEBI" id="CHEBI:456215"/>
        <dbReference type="EC" id="6.1.1.14"/>
    </reaction>
</comment>
<evidence type="ECO:0000256" key="9">
    <source>
        <dbReference type="ARBA" id="ARBA00047937"/>
    </source>
</evidence>
<evidence type="ECO:0000256" key="1">
    <source>
        <dbReference type="ARBA" id="ARBA00004496"/>
    </source>
</evidence>
<dbReference type="Pfam" id="PF02092">
    <property type="entry name" value="tRNA_synt_2f"/>
    <property type="match status" value="1"/>
</dbReference>
<dbReference type="PANTHER" id="PTHR30075:SF2">
    <property type="entry name" value="GLYCINE--TRNA LIGASE, CHLOROPLASTIC_MITOCHONDRIAL 2"/>
    <property type="match status" value="1"/>
</dbReference>
<evidence type="ECO:0000256" key="6">
    <source>
        <dbReference type="ARBA" id="ARBA00022840"/>
    </source>
</evidence>
<dbReference type="EC" id="6.1.1.14" evidence="10"/>
<comment type="caution">
    <text evidence="12">The sequence shown here is derived from an EMBL/GenBank/DDBJ whole genome shotgun (WGS) entry which is preliminary data.</text>
</comment>
<dbReference type="InterPro" id="IPR008909">
    <property type="entry name" value="DALR_anticod-bd"/>
</dbReference>
<keyword evidence="5 10" id="KW-0547">Nucleotide-binding</keyword>
<dbReference type="PANTHER" id="PTHR30075">
    <property type="entry name" value="GLYCYL-TRNA SYNTHETASE"/>
    <property type="match status" value="1"/>
</dbReference>
<dbReference type="GO" id="GO:0004820">
    <property type="term" value="F:glycine-tRNA ligase activity"/>
    <property type="evidence" value="ECO:0007669"/>
    <property type="project" value="UniProtKB-UniRule"/>
</dbReference>
<accession>A0A9E2F0C9</accession>
<reference evidence="12 13" key="1">
    <citation type="journal article" date="2021" name="bioRxiv">
        <title>Unique metabolic strategies in Hadean analogues reveal hints for primordial physiology.</title>
        <authorList>
            <person name="Nobu M.K."/>
            <person name="Nakai R."/>
            <person name="Tamazawa S."/>
            <person name="Mori H."/>
            <person name="Toyoda A."/>
            <person name="Ijiri A."/>
            <person name="Suzuki S."/>
            <person name="Kurokawa K."/>
            <person name="Kamagata Y."/>
            <person name="Tamaki H."/>
        </authorList>
    </citation>
    <scope>NUCLEOTIDE SEQUENCE [LARGE SCALE GENOMIC DNA]</scope>
    <source>
        <strain evidence="12">BS525</strain>
    </source>
</reference>
<evidence type="ECO:0000313" key="13">
    <source>
        <dbReference type="Proteomes" id="UP000811545"/>
    </source>
</evidence>
<gene>
    <name evidence="10 12" type="primary">glyS</name>
    <name evidence="12" type="ORF">DDT42_00026</name>
</gene>
<comment type="subunit">
    <text evidence="10">Tetramer of two alpha and two beta subunits.</text>
</comment>
<comment type="subcellular location">
    <subcellularLocation>
        <location evidence="1 10">Cytoplasm</location>
    </subcellularLocation>
</comment>
<dbReference type="Pfam" id="PF05746">
    <property type="entry name" value="DALR_1"/>
    <property type="match status" value="1"/>
</dbReference>
<dbReference type="GO" id="GO:0006426">
    <property type="term" value="P:glycyl-tRNA aminoacylation"/>
    <property type="evidence" value="ECO:0007669"/>
    <property type="project" value="UniProtKB-UniRule"/>
</dbReference>
<dbReference type="HAMAP" id="MF_00255">
    <property type="entry name" value="Gly_tRNA_synth_beta"/>
    <property type="match status" value="1"/>
</dbReference>
<evidence type="ECO:0000256" key="4">
    <source>
        <dbReference type="ARBA" id="ARBA00022598"/>
    </source>
</evidence>
<organism evidence="12 13">
    <name type="scientific">Psychracetigena formicireducens</name>
    <dbReference type="NCBI Taxonomy" id="2986056"/>
    <lineage>
        <taxon>Bacteria</taxon>
        <taxon>Bacillati</taxon>
        <taxon>Candidatus Lithacetigenota</taxon>
        <taxon>Candidatus Psychracetigena</taxon>
    </lineage>
</organism>
<dbReference type="AlphaFoldDB" id="A0A9E2F0C9"/>
<dbReference type="GO" id="GO:0006420">
    <property type="term" value="P:arginyl-tRNA aminoacylation"/>
    <property type="evidence" value="ECO:0007669"/>
    <property type="project" value="InterPro"/>
</dbReference>
<dbReference type="GO" id="GO:0005524">
    <property type="term" value="F:ATP binding"/>
    <property type="evidence" value="ECO:0007669"/>
    <property type="project" value="UniProtKB-UniRule"/>
</dbReference>
<dbReference type="EMBL" id="QLTW01000001">
    <property type="protein sequence ID" value="MBT9144194.1"/>
    <property type="molecule type" value="Genomic_DNA"/>
</dbReference>
<keyword evidence="4 10" id="KW-0436">Ligase</keyword>
<dbReference type="GO" id="GO:0004814">
    <property type="term" value="F:arginine-tRNA ligase activity"/>
    <property type="evidence" value="ECO:0007669"/>
    <property type="project" value="InterPro"/>
</dbReference>
<evidence type="ECO:0000256" key="5">
    <source>
        <dbReference type="ARBA" id="ARBA00022741"/>
    </source>
</evidence>
<dbReference type="PRINTS" id="PR01045">
    <property type="entry name" value="TRNASYNTHGB"/>
</dbReference>
<keyword evidence="6 10" id="KW-0067">ATP-binding</keyword>
<evidence type="ECO:0000256" key="8">
    <source>
        <dbReference type="ARBA" id="ARBA00023146"/>
    </source>
</evidence>
<evidence type="ECO:0000256" key="7">
    <source>
        <dbReference type="ARBA" id="ARBA00022917"/>
    </source>
</evidence>
<dbReference type="InterPro" id="IPR006194">
    <property type="entry name" value="Gly-tRNA-synth_heterodimer"/>
</dbReference>
<keyword evidence="8 10" id="KW-0030">Aminoacyl-tRNA synthetase</keyword>
<evidence type="ECO:0000256" key="3">
    <source>
        <dbReference type="ARBA" id="ARBA00022490"/>
    </source>
</evidence>
<keyword evidence="3 10" id="KW-0963">Cytoplasm</keyword>
<dbReference type="PROSITE" id="PS50861">
    <property type="entry name" value="AA_TRNA_LIGASE_II_GLYAB"/>
    <property type="match status" value="1"/>
</dbReference>
<evidence type="ECO:0000256" key="10">
    <source>
        <dbReference type="HAMAP-Rule" id="MF_00255"/>
    </source>
</evidence>
<dbReference type="Proteomes" id="UP000811545">
    <property type="component" value="Unassembled WGS sequence"/>
</dbReference>
<dbReference type="InterPro" id="IPR015944">
    <property type="entry name" value="Gly-tRNA-synth_bsu"/>
</dbReference>
<sequence length="688" mass="78794">MNFLLEIGCEELPSSFIKKSLVSLKSNFEILLNKYSLDYQTLDSWGAPRRLSVHIQNISSCSPSQITEIKGPPKKVAYDHLGNPTSALLGFIKNNKATLENICIKNVSDREYVFLTLPAEPQSSLDIMKEQLADIIFSLKTDKAMQWDYQNIFFSRPIRWIVALLDDKIIPLEIGNLTSQNRSYGHRFFGKSITINNPLNYHHLLREEFVIVNQEERKQLIESGLNSVAQKFSINWQKDTELLDEVTNLVEYPELLIGKIPEQFLTLPQPLVIATIKHHIRAFPFYDKKNNLLPIFVVISNNPSPEASNEIISGYEQVANARLRDAYFFFQEDLKVPLDSWKNNLKNIAFFQGLGSLADKNNRLVSTAITCSRLIEGVNPIIFQKTLSLLKFEQSSQVIKELPELEGVMSKVYALEQKESEQVAQALLEHYLPKSGFDNLPETIMGKWCSILDRIDSLTGIFCTGHKPSGSEDPFGLRRLAIGLIRNLISIDQQVEIVLFINSFMESYRTQGVNVPSLILSEIITFLQQRLEALWLEEGYKYDVVQAVLSNGFPKNLQLSLKKLKFLENVYEKDSFIDLVLVYKRVQNILKNQNLNLTTPIMKNHLIEEEEFSLYEALQLISNKLPLTPLEEWLELFSLLGDKVNQFFDKVLVITEDEKIKTNRLLLLNKVSEAINNLGNLSCITIRR</sequence>
<dbReference type="GO" id="GO:0005829">
    <property type="term" value="C:cytosol"/>
    <property type="evidence" value="ECO:0007669"/>
    <property type="project" value="TreeGrafter"/>
</dbReference>
<keyword evidence="7 10" id="KW-0648">Protein biosynthesis</keyword>
<protein>
    <recommendedName>
        <fullName evidence="10">Glycine--tRNA ligase beta subunit</fullName>
        <ecNumber evidence="10">6.1.1.14</ecNumber>
    </recommendedName>
    <alternativeName>
        <fullName evidence="10">Glycyl-tRNA synthetase beta subunit</fullName>
        <shortName evidence="10">GlyRS</shortName>
    </alternativeName>
</protein>
<evidence type="ECO:0000259" key="11">
    <source>
        <dbReference type="Pfam" id="PF05746"/>
    </source>
</evidence>
<evidence type="ECO:0000256" key="2">
    <source>
        <dbReference type="ARBA" id="ARBA00008226"/>
    </source>
</evidence>
<comment type="similarity">
    <text evidence="2 10">Belongs to the class-II aminoacyl-tRNA synthetase family.</text>
</comment>
<feature type="domain" description="DALR anticodon binding" evidence="11">
    <location>
        <begin position="582"/>
        <end position="679"/>
    </location>
</feature>
<proteinExistence type="inferred from homology"/>
<evidence type="ECO:0000313" key="12">
    <source>
        <dbReference type="EMBL" id="MBT9144194.1"/>
    </source>
</evidence>
<name>A0A9E2F0C9_PSYF1</name>
<dbReference type="NCBIfam" id="TIGR00211">
    <property type="entry name" value="glyS"/>
    <property type="match status" value="1"/>
</dbReference>